<evidence type="ECO:0000256" key="4">
    <source>
        <dbReference type="ARBA" id="ARBA00023157"/>
    </source>
</evidence>
<dbReference type="SUPFAM" id="SSF49899">
    <property type="entry name" value="Concanavalin A-like lectins/glucanases"/>
    <property type="match status" value="1"/>
</dbReference>
<sequence length="307" mass="33512">MANKSLFKDLEGIKSYMPTSEEDNYITVNGTVSSYAIKTGYTAPTKEITIEQWLKPDVSSKTMSSFSYAHSSSDNSVLLYNVNKNITPHVNNSTATTGLSLPSGVFSHLALTWRSSDGLLQVFINGIKRYETKNISKGFIIPSGGAVVLGQEQDSVGGSFQAIQAFLGGISETRVWNKVLTEGEIKQMMPVSLTGLEGGLVSCWSFSEGIGSKVSDKTLKAQDLTLIGASWKTEGVPLKGHFRWGTIDDSPISKDMFDDYGIHSMGVFNRKPIAQKITVKKGEDKKFLSTLNFSEINNVLAIKIEVK</sequence>
<dbReference type="Pfam" id="PF00354">
    <property type="entry name" value="Pentaxin"/>
    <property type="match status" value="1"/>
</dbReference>
<accession>A0A1E4QYP7</accession>
<proteinExistence type="predicted"/>
<evidence type="ECO:0000256" key="5">
    <source>
        <dbReference type="ARBA" id="ARBA00023180"/>
    </source>
</evidence>
<feature type="domain" description="Pentraxin (PTX)" evidence="6">
    <location>
        <begin position="20"/>
        <end position="225"/>
    </location>
</feature>
<name>A0A1E4QYP7_9BACI</name>
<dbReference type="InterPro" id="IPR051360">
    <property type="entry name" value="Neuronal_Pentraxin_Related"/>
</dbReference>
<dbReference type="AlphaFoldDB" id="A0A1E4QYP7"/>
<evidence type="ECO:0000256" key="1">
    <source>
        <dbReference type="ARBA" id="ARBA00001913"/>
    </source>
</evidence>
<comment type="caution">
    <text evidence="7">The sequence shown here is derived from an EMBL/GenBank/DDBJ whole genome shotgun (WGS) entry which is preliminary data.</text>
</comment>
<evidence type="ECO:0000256" key="3">
    <source>
        <dbReference type="ARBA" id="ARBA00022837"/>
    </source>
</evidence>
<keyword evidence="3" id="KW-0106">Calcium</keyword>
<reference evidence="7 8" key="1">
    <citation type="submission" date="2016-09" db="EMBL/GenBank/DDBJ databases">
        <title>Draft genome sequence of the soil isolate, Lysinibacillus fusiformis M5, a potential hypoxanthine producer.</title>
        <authorList>
            <person name="Gallegos-Monterrosa R."/>
            <person name="Maroti G."/>
            <person name="Balint B."/>
            <person name="Kovacs A.T."/>
        </authorList>
    </citation>
    <scope>NUCLEOTIDE SEQUENCE [LARGE SCALE GENOMIC DNA]</scope>
    <source>
        <strain evidence="7 8">M5</strain>
    </source>
</reference>
<keyword evidence="2" id="KW-0479">Metal-binding</keyword>
<organism evidence="7 8">
    <name type="scientific">Lysinibacillus fusiformis</name>
    <dbReference type="NCBI Taxonomy" id="28031"/>
    <lineage>
        <taxon>Bacteria</taxon>
        <taxon>Bacillati</taxon>
        <taxon>Bacillota</taxon>
        <taxon>Bacilli</taxon>
        <taxon>Bacillales</taxon>
        <taxon>Bacillaceae</taxon>
        <taxon>Lysinibacillus</taxon>
    </lineage>
</organism>
<evidence type="ECO:0000313" key="7">
    <source>
        <dbReference type="EMBL" id="ODV53299.1"/>
    </source>
</evidence>
<dbReference type="OrthoDB" id="9790247at2"/>
<dbReference type="PRINTS" id="PR00895">
    <property type="entry name" value="PENTAXIN"/>
</dbReference>
<keyword evidence="4" id="KW-1015">Disulfide bond</keyword>
<dbReference type="EMBL" id="MECQ01000008">
    <property type="protein sequence ID" value="ODV53299.1"/>
    <property type="molecule type" value="Genomic_DNA"/>
</dbReference>
<gene>
    <name evidence="7" type="ORF">BG258_23645</name>
</gene>
<dbReference type="Gene3D" id="2.60.120.200">
    <property type="match status" value="1"/>
</dbReference>
<dbReference type="RefSeq" id="WP_069483540.1">
    <property type="nucleotide sequence ID" value="NZ_KV766183.1"/>
</dbReference>
<evidence type="ECO:0000313" key="8">
    <source>
        <dbReference type="Proteomes" id="UP000094784"/>
    </source>
</evidence>
<keyword evidence="5" id="KW-0325">Glycoprotein</keyword>
<dbReference type="InterPro" id="IPR001759">
    <property type="entry name" value="PTX_dom"/>
</dbReference>
<protein>
    <recommendedName>
        <fullName evidence="6">Pentraxin (PTX) domain-containing protein</fullName>
    </recommendedName>
</protein>
<comment type="cofactor">
    <cofactor evidence="1">
        <name>Ca(2+)</name>
        <dbReference type="ChEBI" id="CHEBI:29108"/>
    </cofactor>
</comment>
<dbReference type="PANTHER" id="PTHR19277">
    <property type="entry name" value="PENTRAXIN"/>
    <property type="match status" value="1"/>
</dbReference>
<dbReference type="PANTHER" id="PTHR19277:SF125">
    <property type="entry name" value="B6"/>
    <property type="match status" value="1"/>
</dbReference>
<evidence type="ECO:0000256" key="2">
    <source>
        <dbReference type="ARBA" id="ARBA00022723"/>
    </source>
</evidence>
<dbReference type="GO" id="GO:0046872">
    <property type="term" value="F:metal ion binding"/>
    <property type="evidence" value="ECO:0007669"/>
    <property type="project" value="UniProtKB-KW"/>
</dbReference>
<dbReference type="SMART" id="SM00159">
    <property type="entry name" value="PTX"/>
    <property type="match status" value="1"/>
</dbReference>
<dbReference type="InterPro" id="IPR013320">
    <property type="entry name" value="ConA-like_dom_sf"/>
</dbReference>
<evidence type="ECO:0000259" key="6">
    <source>
        <dbReference type="PROSITE" id="PS51828"/>
    </source>
</evidence>
<dbReference type="Proteomes" id="UP000094784">
    <property type="component" value="Unassembled WGS sequence"/>
</dbReference>
<dbReference type="PROSITE" id="PS51828">
    <property type="entry name" value="PTX_2"/>
    <property type="match status" value="1"/>
</dbReference>